<gene>
    <name evidence="2" type="ORF">DFL_008007</name>
</gene>
<reference evidence="2 3" key="1">
    <citation type="submission" date="2019-01" db="EMBL/GenBank/DDBJ databases">
        <title>Intercellular communication is required for trap formation in the nematode-trapping fungus Duddingtonia flagrans.</title>
        <authorList>
            <person name="Youssar L."/>
            <person name="Wernet V."/>
            <person name="Hensel N."/>
            <person name="Hildebrandt H.-G."/>
            <person name="Fischer R."/>
        </authorList>
    </citation>
    <scope>NUCLEOTIDE SEQUENCE [LARGE SCALE GENOMIC DNA]</scope>
    <source>
        <strain evidence="2 3">CBS H-5679</strain>
    </source>
</reference>
<dbReference type="AlphaFoldDB" id="A0A436ZY12"/>
<dbReference type="EMBL" id="SAEB01000009">
    <property type="protein sequence ID" value="RVD83625.1"/>
    <property type="molecule type" value="Genomic_DNA"/>
</dbReference>
<accession>A0A436ZY12</accession>
<proteinExistence type="predicted"/>
<evidence type="ECO:0000313" key="3">
    <source>
        <dbReference type="Proteomes" id="UP000283090"/>
    </source>
</evidence>
<protein>
    <submittedName>
        <fullName evidence="2">Uncharacterized protein</fullName>
    </submittedName>
</protein>
<dbReference type="RefSeq" id="XP_067489169.1">
    <property type="nucleotide sequence ID" value="XM_067637677.1"/>
</dbReference>
<dbReference type="Proteomes" id="UP000283090">
    <property type="component" value="Unassembled WGS sequence"/>
</dbReference>
<keyword evidence="3" id="KW-1185">Reference proteome</keyword>
<feature type="compositionally biased region" description="Polar residues" evidence="1">
    <location>
        <begin position="110"/>
        <end position="126"/>
    </location>
</feature>
<feature type="compositionally biased region" description="Polar residues" evidence="1">
    <location>
        <begin position="144"/>
        <end position="154"/>
    </location>
</feature>
<sequence length="237" mass="26295">MGGNTKLFSPKANHGAASNLYFHFASLRIGKDESTQQWFCRLRSIREQLVGTPYAISDIFRAKLLHGAQGHYYTTAKATRIQLTKQSERFTEDIIDQLLQVDAGSHSDDSPLNTPADTTLTGYGPTQSTREVAEAYTVEEDPSQGYQPNGTPDQIPTATTNVTTAPRTVIDSLAARYIRQQRGYGRENATTIVSSINRSPSKMTQPKPIIKPTHRVVCSVYNHDDFFDGNLRVNTAQ</sequence>
<name>A0A436ZY12_ARTFL</name>
<evidence type="ECO:0000256" key="1">
    <source>
        <dbReference type="SAM" id="MobiDB-lite"/>
    </source>
</evidence>
<organism evidence="2 3">
    <name type="scientific">Arthrobotrys flagrans</name>
    <name type="common">Nematode-trapping fungus</name>
    <name type="synonym">Trichothecium flagrans</name>
    <dbReference type="NCBI Taxonomy" id="97331"/>
    <lineage>
        <taxon>Eukaryota</taxon>
        <taxon>Fungi</taxon>
        <taxon>Dikarya</taxon>
        <taxon>Ascomycota</taxon>
        <taxon>Pezizomycotina</taxon>
        <taxon>Orbiliomycetes</taxon>
        <taxon>Orbiliales</taxon>
        <taxon>Orbiliaceae</taxon>
        <taxon>Arthrobotrys</taxon>
    </lineage>
</organism>
<evidence type="ECO:0000313" key="2">
    <source>
        <dbReference type="EMBL" id="RVD83625.1"/>
    </source>
</evidence>
<feature type="region of interest" description="Disordered" evidence="1">
    <location>
        <begin position="104"/>
        <end position="126"/>
    </location>
</feature>
<dbReference type="VEuPathDB" id="FungiDB:DFL_008007"/>
<feature type="region of interest" description="Disordered" evidence="1">
    <location>
        <begin position="140"/>
        <end position="163"/>
    </location>
</feature>
<comment type="caution">
    <text evidence="2">The sequence shown here is derived from an EMBL/GenBank/DDBJ whole genome shotgun (WGS) entry which is preliminary data.</text>
</comment>
<dbReference type="GeneID" id="93590318"/>